<organism evidence="1 2">
    <name type="scientific">Eiseniibacteriota bacterium</name>
    <dbReference type="NCBI Taxonomy" id="2212470"/>
    <lineage>
        <taxon>Bacteria</taxon>
        <taxon>Candidatus Eiseniibacteriota</taxon>
    </lineage>
</organism>
<evidence type="ECO:0000313" key="1">
    <source>
        <dbReference type="EMBL" id="MFC1573484.1"/>
    </source>
</evidence>
<keyword evidence="2" id="KW-1185">Reference proteome</keyword>
<reference evidence="1 2" key="1">
    <citation type="submission" date="2024-09" db="EMBL/GenBank/DDBJ databases">
        <authorList>
            <person name="D'Angelo T."/>
        </authorList>
    </citation>
    <scope>NUCLEOTIDE SEQUENCE [LARGE SCALE GENOMIC DNA]</scope>
    <source>
        <strain evidence="1">SAG AM-320-E07</strain>
    </source>
</reference>
<protein>
    <submittedName>
        <fullName evidence="1">Uncharacterized protein</fullName>
    </submittedName>
</protein>
<gene>
    <name evidence="1" type="ORF">ACFL6M_07810</name>
</gene>
<accession>A0ABV6YMS5</accession>
<proteinExistence type="predicted"/>
<name>A0ABV6YMS5_UNCEI</name>
<evidence type="ECO:0000313" key="2">
    <source>
        <dbReference type="Proteomes" id="UP001593833"/>
    </source>
</evidence>
<sequence>MRPSKADGAFGREGEGICDFFRDSPLVIYMNTEGKQVRLWEVLCDGESRISLKFFAD</sequence>
<comment type="caution">
    <text evidence="1">The sequence shown here is derived from an EMBL/GenBank/DDBJ whole genome shotgun (WGS) entry which is preliminary data.</text>
</comment>
<dbReference type="Proteomes" id="UP001593833">
    <property type="component" value="Unassembled WGS sequence"/>
</dbReference>
<dbReference type="EMBL" id="JBHPKH010000181">
    <property type="protein sequence ID" value="MFC1573484.1"/>
    <property type="molecule type" value="Genomic_DNA"/>
</dbReference>